<reference evidence="2 3" key="1">
    <citation type="submission" date="2023-01" db="EMBL/GenBank/DDBJ databases">
        <authorList>
            <person name="Whitehead M."/>
        </authorList>
    </citation>
    <scope>NUCLEOTIDE SEQUENCE [LARGE SCALE GENOMIC DNA]</scope>
</reference>
<keyword evidence="3" id="KW-1185">Reference proteome</keyword>
<feature type="region of interest" description="Disordered" evidence="1">
    <location>
        <begin position="1"/>
        <end position="35"/>
    </location>
</feature>
<gene>
    <name evidence="2" type="ORF">MEUPH1_LOCUS22700</name>
</gene>
<evidence type="ECO:0000313" key="3">
    <source>
        <dbReference type="Proteomes" id="UP001160148"/>
    </source>
</evidence>
<protein>
    <submittedName>
        <fullName evidence="2">Uncharacterized protein</fullName>
    </submittedName>
</protein>
<evidence type="ECO:0000256" key="1">
    <source>
        <dbReference type="SAM" id="MobiDB-lite"/>
    </source>
</evidence>
<organism evidence="2 3">
    <name type="scientific">Macrosiphum euphorbiae</name>
    <name type="common">potato aphid</name>
    <dbReference type="NCBI Taxonomy" id="13131"/>
    <lineage>
        <taxon>Eukaryota</taxon>
        <taxon>Metazoa</taxon>
        <taxon>Ecdysozoa</taxon>
        <taxon>Arthropoda</taxon>
        <taxon>Hexapoda</taxon>
        <taxon>Insecta</taxon>
        <taxon>Pterygota</taxon>
        <taxon>Neoptera</taxon>
        <taxon>Paraneoptera</taxon>
        <taxon>Hemiptera</taxon>
        <taxon>Sternorrhyncha</taxon>
        <taxon>Aphidomorpha</taxon>
        <taxon>Aphidoidea</taxon>
        <taxon>Aphididae</taxon>
        <taxon>Macrosiphini</taxon>
        <taxon>Macrosiphum</taxon>
    </lineage>
</organism>
<accession>A0AAV0XI80</accession>
<name>A0AAV0XI80_9HEMI</name>
<sequence>MAVSPVSLDQSVAGPGHGSEKSTDGRENNTSGNRRWITAFSSAVRQRNIQARRMNGTTDGRRFAAHVGGDMIILASLDQLL</sequence>
<comment type="caution">
    <text evidence="2">The sequence shown here is derived from an EMBL/GenBank/DDBJ whole genome shotgun (WGS) entry which is preliminary data.</text>
</comment>
<proteinExistence type="predicted"/>
<evidence type="ECO:0000313" key="2">
    <source>
        <dbReference type="EMBL" id="CAI6368329.1"/>
    </source>
</evidence>
<feature type="compositionally biased region" description="Basic and acidic residues" evidence="1">
    <location>
        <begin position="18"/>
        <end position="27"/>
    </location>
</feature>
<dbReference type="EMBL" id="CARXXK010000005">
    <property type="protein sequence ID" value="CAI6368329.1"/>
    <property type="molecule type" value="Genomic_DNA"/>
</dbReference>
<dbReference type="AlphaFoldDB" id="A0AAV0XI80"/>
<dbReference type="Proteomes" id="UP001160148">
    <property type="component" value="Unassembled WGS sequence"/>
</dbReference>